<dbReference type="Pfam" id="PF06094">
    <property type="entry name" value="GGACT"/>
    <property type="match status" value="1"/>
</dbReference>
<feature type="domain" description="Gamma-glutamylcyclotransferase AIG2-like" evidence="1">
    <location>
        <begin position="14"/>
        <end position="118"/>
    </location>
</feature>
<reference evidence="2" key="1">
    <citation type="journal article" date="2014" name="Int. J. Syst. Evol. Microbiol.">
        <title>Complete genome sequence of Corynebacterium casei LMG S-19264T (=DSM 44701T), isolated from a smear-ripened cheese.</title>
        <authorList>
            <consortium name="US DOE Joint Genome Institute (JGI-PGF)"/>
            <person name="Walter F."/>
            <person name="Albersmeier A."/>
            <person name="Kalinowski J."/>
            <person name="Ruckert C."/>
        </authorList>
    </citation>
    <scope>NUCLEOTIDE SEQUENCE</scope>
    <source>
        <strain evidence="2">KCTC 42097</strain>
    </source>
</reference>
<proteinExistence type="predicted"/>
<accession>A0A8J3DK85</accession>
<dbReference type="CDD" id="cd06661">
    <property type="entry name" value="GGCT_like"/>
    <property type="match status" value="1"/>
</dbReference>
<dbReference type="InterPro" id="IPR013024">
    <property type="entry name" value="GGCT-like"/>
</dbReference>
<evidence type="ECO:0000259" key="1">
    <source>
        <dbReference type="Pfam" id="PF06094"/>
    </source>
</evidence>
<comment type="caution">
    <text evidence="2">The sequence shown here is derived from an EMBL/GenBank/DDBJ whole genome shotgun (WGS) entry which is preliminary data.</text>
</comment>
<organism evidence="2 3">
    <name type="scientific">Limoniibacter endophyticus</name>
    <dbReference type="NCBI Taxonomy" id="1565040"/>
    <lineage>
        <taxon>Bacteria</taxon>
        <taxon>Pseudomonadati</taxon>
        <taxon>Pseudomonadota</taxon>
        <taxon>Alphaproteobacteria</taxon>
        <taxon>Hyphomicrobiales</taxon>
        <taxon>Bartonellaceae</taxon>
        <taxon>Limoniibacter</taxon>
    </lineage>
</organism>
<dbReference type="InterPro" id="IPR036568">
    <property type="entry name" value="GGCT-like_sf"/>
</dbReference>
<gene>
    <name evidence="2" type="ORF">GCM10010136_26310</name>
</gene>
<keyword evidence="3" id="KW-1185">Reference proteome</keyword>
<dbReference type="Proteomes" id="UP000641137">
    <property type="component" value="Unassembled WGS sequence"/>
</dbReference>
<dbReference type="Gene3D" id="3.10.490.10">
    <property type="entry name" value="Gamma-glutamyl cyclotransferase-like"/>
    <property type="match status" value="1"/>
</dbReference>
<dbReference type="AlphaFoldDB" id="A0A8J3DK85"/>
<reference evidence="2" key="2">
    <citation type="submission" date="2020-09" db="EMBL/GenBank/DDBJ databases">
        <authorList>
            <person name="Sun Q."/>
            <person name="Kim S."/>
        </authorList>
    </citation>
    <scope>NUCLEOTIDE SEQUENCE</scope>
    <source>
        <strain evidence="2">KCTC 42097</strain>
    </source>
</reference>
<evidence type="ECO:0000313" key="3">
    <source>
        <dbReference type="Proteomes" id="UP000641137"/>
    </source>
</evidence>
<sequence>MTDRMAGEEGLIAYFGYGSLVNAATHRTDIVAMHPARLKGWRRVWRHRPDLPDFEAALLSVRRDENAMIDGLLVVDHARNLPALDEREKGYHRHLVSYEDFEILSGATIDYPIYVYEVMTDLPRSPLESAITQSYLDAVMQGFFTIHGEEGVRRFVETTDGFDEMPLHLDRAAPRYPRSVTLSDHEALFFDTMLSPLWKR</sequence>
<dbReference type="InterPro" id="IPR009288">
    <property type="entry name" value="AIG2-like_dom"/>
</dbReference>
<dbReference type="RefSeq" id="WP_189490899.1">
    <property type="nucleotide sequence ID" value="NZ_BMZO01000008.1"/>
</dbReference>
<name>A0A8J3DK85_9HYPH</name>
<dbReference type="EMBL" id="BMZO01000008">
    <property type="protein sequence ID" value="GHC75914.1"/>
    <property type="molecule type" value="Genomic_DNA"/>
</dbReference>
<protein>
    <submittedName>
        <fullName evidence="2">Gamma-glutamylcyclotransferase</fullName>
    </submittedName>
</protein>
<evidence type="ECO:0000313" key="2">
    <source>
        <dbReference type="EMBL" id="GHC75914.1"/>
    </source>
</evidence>
<dbReference type="SUPFAM" id="SSF110857">
    <property type="entry name" value="Gamma-glutamyl cyclotransferase-like"/>
    <property type="match status" value="1"/>
</dbReference>